<gene>
    <name evidence="1" type="ORF">A2U01_0100026</name>
</gene>
<dbReference type="EMBL" id="LXQA010958371">
    <property type="protein sequence ID" value="MCI78755.1"/>
    <property type="molecule type" value="Genomic_DNA"/>
</dbReference>
<reference evidence="1 2" key="1">
    <citation type="journal article" date="2018" name="Front. Plant Sci.">
        <title>Red Clover (Trifolium pratense) and Zigzag Clover (T. medium) - A Picture of Genomic Similarities and Differences.</title>
        <authorList>
            <person name="Dluhosova J."/>
            <person name="Istvanek J."/>
            <person name="Nedelnik J."/>
            <person name="Repkova J."/>
        </authorList>
    </citation>
    <scope>NUCLEOTIDE SEQUENCE [LARGE SCALE GENOMIC DNA]</scope>
    <source>
        <strain evidence="2">cv. 10/8</strain>
        <tissue evidence="1">Leaf</tissue>
    </source>
</reference>
<proteinExistence type="predicted"/>
<evidence type="ECO:0000313" key="2">
    <source>
        <dbReference type="Proteomes" id="UP000265520"/>
    </source>
</evidence>
<evidence type="ECO:0000313" key="1">
    <source>
        <dbReference type="EMBL" id="MCI78755.1"/>
    </source>
</evidence>
<accession>A0A392UVJ7</accession>
<dbReference type="AlphaFoldDB" id="A0A392UVJ7"/>
<sequence>VSCSQSFPGEGSSSEVLGIDPFMYLAQDVIDLILFDAF</sequence>
<name>A0A392UVJ7_9FABA</name>
<keyword evidence="2" id="KW-1185">Reference proteome</keyword>
<protein>
    <submittedName>
        <fullName evidence="1">Uncharacterized protein</fullName>
    </submittedName>
</protein>
<dbReference type="Proteomes" id="UP000265520">
    <property type="component" value="Unassembled WGS sequence"/>
</dbReference>
<feature type="non-terminal residue" evidence="1">
    <location>
        <position position="1"/>
    </location>
</feature>
<organism evidence="1 2">
    <name type="scientific">Trifolium medium</name>
    <dbReference type="NCBI Taxonomy" id="97028"/>
    <lineage>
        <taxon>Eukaryota</taxon>
        <taxon>Viridiplantae</taxon>
        <taxon>Streptophyta</taxon>
        <taxon>Embryophyta</taxon>
        <taxon>Tracheophyta</taxon>
        <taxon>Spermatophyta</taxon>
        <taxon>Magnoliopsida</taxon>
        <taxon>eudicotyledons</taxon>
        <taxon>Gunneridae</taxon>
        <taxon>Pentapetalae</taxon>
        <taxon>rosids</taxon>
        <taxon>fabids</taxon>
        <taxon>Fabales</taxon>
        <taxon>Fabaceae</taxon>
        <taxon>Papilionoideae</taxon>
        <taxon>50 kb inversion clade</taxon>
        <taxon>NPAAA clade</taxon>
        <taxon>Hologalegina</taxon>
        <taxon>IRL clade</taxon>
        <taxon>Trifolieae</taxon>
        <taxon>Trifolium</taxon>
    </lineage>
</organism>
<comment type="caution">
    <text evidence="1">The sequence shown here is derived from an EMBL/GenBank/DDBJ whole genome shotgun (WGS) entry which is preliminary data.</text>
</comment>